<comment type="caution">
    <text evidence="3">The sequence shown here is derived from an EMBL/GenBank/DDBJ whole genome shotgun (WGS) entry which is preliminary data.</text>
</comment>
<name>A0A1S1UFS3_9BURK</name>
<reference evidence="3 4" key="1">
    <citation type="submission" date="2015-06" db="EMBL/GenBank/DDBJ databases">
        <title>Draft genome sequencing of a biphenyl-degrading bacterium, Janthinobacterium lividum MEG1.</title>
        <authorList>
            <person name="Shimodaira J."/>
            <person name="Hatta T."/>
        </authorList>
    </citation>
    <scope>NUCLEOTIDE SEQUENCE [LARGE SCALE GENOMIC DNA]</scope>
    <source>
        <strain evidence="3 4">MEG1</strain>
    </source>
</reference>
<gene>
    <name evidence="3" type="ORF">AKG95_05875</name>
</gene>
<evidence type="ECO:0000313" key="4">
    <source>
        <dbReference type="Proteomes" id="UP000179840"/>
    </source>
</evidence>
<proteinExistence type="predicted"/>
<dbReference type="EMBL" id="LFKP01000003">
    <property type="protein sequence ID" value="OHV98724.1"/>
    <property type="molecule type" value="Genomic_DNA"/>
</dbReference>
<feature type="domain" description="TadE-like" evidence="2">
    <location>
        <begin position="19"/>
        <end position="61"/>
    </location>
</feature>
<keyword evidence="1" id="KW-0812">Transmembrane</keyword>
<dbReference type="Pfam" id="PF07811">
    <property type="entry name" value="TadE"/>
    <property type="match status" value="1"/>
</dbReference>
<keyword evidence="1" id="KW-1133">Transmembrane helix</keyword>
<evidence type="ECO:0000313" key="3">
    <source>
        <dbReference type="EMBL" id="OHV98724.1"/>
    </source>
</evidence>
<dbReference type="Proteomes" id="UP000179840">
    <property type="component" value="Unassembled WGS sequence"/>
</dbReference>
<evidence type="ECO:0000256" key="1">
    <source>
        <dbReference type="SAM" id="Phobius"/>
    </source>
</evidence>
<accession>A0A1S1UFS3</accession>
<evidence type="ECO:0000259" key="2">
    <source>
        <dbReference type="Pfam" id="PF07811"/>
    </source>
</evidence>
<protein>
    <submittedName>
        <fullName evidence="3">Pilus assembly protein TadE</fullName>
    </submittedName>
</protein>
<dbReference type="AlphaFoldDB" id="A0A1S1UFS3"/>
<feature type="transmembrane region" description="Helical" evidence="1">
    <location>
        <begin position="21"/>
        <end position="48"/>
    </location>
</feature>
<dbReference type="InterPro" id="IPR012495">
    <property type="entry name" value="TadE-like_dom"/>
</dbReference>
<keyword evidence="1" id="KW-0472">Membrane</keyword>
<sequence>MQTRNSCRGKLCLKKMPRGAALVEFAMIAPLLFFLIAMIMELGVMFWVNLTMQYAVREGARYSITGQSNLDPATVNKQRYEAVLQRIKDSSLGLYGMVSPVIVVNGVSQTPSAYNNNMFGAAGDIVVLQVNCTWPVVTPAWRLMALLNPSHQTSAGSRSQYTFSVAATMRNEAF</sequence>
<organism evidence="3 4">
    <name type="scientific">Janthinobacterium lividum</name>
    <dbReference type="NCBI Taxonomy" id="29581"/>
    <lineage>
        <taxon>Bacteria</taxon>
        <taxon>Pseudomonadati</taxon>
        <taxon>Pseudomonadota</taxon>
        <taxon>Betaproteobacteria</taxon>
        <taxon>Burkholderiales</taxon>
        <taxon>Oxalobacteraceae</taxon>
        <taxon>Janthinobacterium</taxon>
    </lineage>
</organism>